<dbReference type="PROSITE" id="PS00195">
    <property type="entry name" value="GLUTAREDOXIN_1"/>
    <property type="match status" value="1"/>
</dbReference>
<dbReference type="Pfam" id="PF00462">
    <property type="entry name" value="Glutaredoxin"/>
    <property type="match status" value="1"/>
</dbReference>
<dbReference type="InterPro" id="IPR036249">
    <property type="entry name" value="Thioredoxin-like_sf"/>
</dbReference>
<accession>A0ABS7A2T5</accession>
<name>A0ABS7A2T5_9PROT</name>
<keyword evidence="5" id="KW-1015">Disulfide bond</keyword>
<evidence type="ECO:0000313" key="9">
    <source>
        <dbReference type="EMBL" id="MBW6396580.1"/>
    </source>
</evidence>
<evidence type="ECO:0000256" key="3">
    <source>
        <dbReference type="ARBA" id="ARBA00022448"/>
    </source>
</evidence>
<evidence type="ECO:0000259" key="8">
    <source>
        <dbReference type="Pfam" id="PF00462"/>
    </source>
</evidence>
<dbReference type="Proteomes" id="UP001196565">
    <property type="component" value="Unassembled WGS sequence"/>
</dbReference>
<dbReference type="EMBL" id="JAHYBZ010000001">
    <property type="protein sequence ID" value="MBW6396580.1"/>
    <property type="molecule type" value="Genomic_DNA"/>
</dbReference>
<dbReference type="NCBIfam" id="TIGR02181">
    <property type="entry name" value="GRX_bact"/>
    <property type="match status" value="1"/>
</dbReference>
<keyword evidence="6 7" id="KW-0676">Redox-active center</keyword>
<dbReference type="InterPro" id="IPR014025">
    <property type="entry name" value="Glutaredoxin_subgr"/>
</dbReference>
<dbReference type="SUPFAM" id="SSF52833">
    <property type="entry name" value="Thioredoxin-like"/>
    <property type="match status" value="1"/>
</dbReference>
<evidence type="ECO:0000313" key="10">
    <source>
        <dbReference type="Proteomes" id="UP001196565"/>
    </source>
</evidence>
<evidence type="ECO:0000256" key="1">
    <source>
        <dbReference type="ARBA" id="ARBA00002549"/>
    </source>
</evidence>
<organism evidence="9 10">
    <name type="scientific">Roseomonas alba</name>
    <dbReference type="NCBI Taxonomy" id="2846776"/>
    <lineage>
        <taxon>Bacteria</taxon>
        <taxon>Pseudomonadati</taxon>
        <taxon>Pseudomonadota</taxon>
        <taxon>Alphaproteobacteria</taxon>
        <taxon>Acetobacterales</taxon>
        <taxon>Roseomonadaceae</taxon>
        <taxon>Roseomonas</taxon>
    </lineage>
</organism>
<evidence type="ECO:0000256" key="7">
    <source>
        <dbReference type="RuleBase" id="RU364065"/>
    </source>
</evidence>
<dbReference type="InterPro" id="IPR002109">
    <property type="entry name" value="Glutaredoxin"/>
</dbReference>
<proteinExistence type="inferred from homology"/>
<dbReference type="InterPro" id="IPR011900">
    <property type="entry name" value="GRX_bact"/>
</dbReference>
<dbReference type="PROSITE" id="PS51354">
    <property type="entry name" value="GLUTAREDOXIN_2"/>
    <property type="match status" value="1"/>
</dbReference>
<evidence type="ECO:0000256" key="4">
    <source>
        <dbReference type="ARBA" id="ARBA00022982"/>
    </source>
</evidence>
<dbReference type="PANTHER" id="PTHR45694:SF18">
    <property type="entry name" value="GLUTAREDOXIN-1-RELATED"/>
    <property type="match status" value="1"/>
</dbReference>
<keyword evidence="3 7" id="KW-0813">Transport</keyword>
<dbReference type="RefSeq" id="WP_219760974.1">
    <property type="nucleotide sequence ID" value="NZ_JAHYBZ010000001.1"/>
</dbReference>
<evidence type="ECO:0000256" key="5">
    <source>
        <dbReference type="ARBA" id="ARBA00023157"/>
    </source>
</evidence>
<sequence length="85" mass="8986">MAKIEIYVQDFCPYCARAKALLDRKGVAYEEIYAPNGSAARADAVKRSGGRTTVPQIFIDGQAVGGSDDLAALDRAGKLDPLLAA</sequence>
<evidence type="ECO:0000256" key="6">
    <source>
        <dbReference type="ARBA" id="ARBA00023284"/>
    </source>
</evidence>
<dbReference type="PRINTS" id="PR00160">
    <property type="entry name" value="GLUTAREDOXIN"/>
</dbReference>
<dbReference type="Gene3D" id="3.40.30.10">
    <property type="entry name" value="Glutaredoxin"/>
    <property type="match status" value="1"/>
</dbReference>
<dbReference type="CDD" id="cd03418">
    <property type="entry name" value="GRX_GRXb_1_3_like"/>
    <property type="match status" value="1"/>
</dbReference>
<protein>
    <recommendedName>
        <fullName evidence="7">Glutaredoxin</fullName>
    </recommendedName>
</protein>
<dbReference type="PANTHER" id="PTHR45694">
    <property type="entry name" value="GLUTAREDOXIN 2"/>
    <property type="match status" value="1"/>
</dbReference>
<keyword evidence="7" id="KW-0963">Cytoplasm</keyword>
<dbReference type="InterPro" id="IPR011767">
    <property type="entry name" value="GLR_AS"/>
</dbReference>
<comment type="function">
    <text evidence="1 7">Has a glutathione-disulfide oxidoreductase activity in the presence of NADPH and glutathione reductase. Reduces low molecular weight disulfides and proteins.</text>
</comment>
<comment type="similarity">
    <text evidence="2 7">Belongs to the glutaredoxin family.</text>
</comment>
<feature type="domain" description="Glutaredoxin" evidence="8">
    <location>
        <begin position="4"/>
        <end position="64"/>
    </location>
</feature>
<comment type="caution">
    <text evidence="9">The sequence shown here is derived from an EMBL/GenBank/DDBJ whole genome shotgun (WGS) entry which is preliminary data.</text>
</comment>
<keyword evidence="10" id="KW-1185">Reference proteome</keyword>
<evidence type="ECO:0000256" key="2">
    <source>
        <dbReference type="ARBA" id="ARBA00007787"/>
    </source>
</evidence>
<keyword evidence="4 7" id="KW-0249">Electron transport</keyword>
<gene>
    <name evidence="9" type="primary">grxC</name>
    <name evidence="9" type="ORF">KPL78_01920</name>
</gene>
<reference evidence="9 10" key="1">
    <citation type="submission" date="2021-07" db="EMBL/GenBank/DDBJ databases">
        <authorList>
            <person name="So Y."/>
        </authorList>
    </citation>
    <scope>NUCLEOTIDE SEQUENCE [LARGE SCALE GENOMIC DNA]</scope>
    <source>
        <strain evidence="9 10">HJA6</strain>
    </source>
</reference>